<feature type="transmembrane region" description="Helical" evidence="5">
    <location>
        <begin position="261"/>
        <end position="278"/>
    </location>
</feature>
<keyword evidence="2 5" id="KW-0812">Transmembrane</keyword>
<dbReference type="Pfam" id="PF00892">
    <property type="entry name" value="EamA"/>
    <property type="match status" value="2"/>
</dbReference>
<reference evidence="7" key="1">
    <citation type="submission" date="2018-05" db="EMBL/GenBank/DDBJ databases">
        <authorList>
            <person name="Lanie J.A."/>
            <person name="Ng W.-L."/>
            <person name="Kazmierczak K.M."/>
            <person name="Andrzejewski T.M."/>
            <person name="Davidsen T.M."/>
            <person name="Wayne K.J."/>
            <person name="Tettelin H."/>
            <person name="Glass J.I."/>
            <person name="Rusch D."/>
            <person name="Podicherti R."/>
            <person name="Tsui H.-C.T."/>
            <person name="Winkler M.E."/>
        </authorList>
    </citation>
    <scope>NUCLEOTIDE SEQUENCE</scope>
</reference>
<dbReference type="PANTHER" id="PTHR32322">
    <property type="entry name" value="INNER MEMBRANE TRANSPORTER"/>
    <property type="match status" value="1"/>
</dbReference>
<dbReference type="InterPro" id="IPR037185">
    <property type="entry name" value="EmrE-like"/>
</dbReference>
<evidence type="ECO:0000313" key="7">
    <source>
        <dbReference type="EMBL" id="SVA52101.1"/>
    </source>
</evidence>
<gene>
    <name evidence="7" type="ORF">METZ01_LOCUS104955</name>
</gene>
<name>A0A381WIH8_9ZZZZ</name>
<feature type="domain" description="EamA" evidence="6">
    <location>
        <begin position="163"/>
        <end position="301"/>
    </location>
</feature>
<evidence type="ECO:0000256" key="2">
    <source>
        <dbReference type="ARBA" id="ARBA00022692"/>
    </source>
</evidence>
<feature type="transmembrane region" description="Helical" evidence="5">
    <location>
        <begin position="18"/>
        <end position="36"/>
    </location>
</feature>
<evidence type="ECO:0000256" key="3">
    <source>
        <dbReference type="ARBA" id="ARBA00022989"/>
    </source>
</evidence>
<feature type="transmembrane region" description="Helical" evidence="5">
    <location>
        <begin position="191"/>
        <end position="212"/>
    </location>
</feature>
<feature type="transmembrane region" description="Helical" evidence="5">
    <location>
        <begin position="164"/>
        <end position="185"/>
    </location>
</feature>
<feature type="transmembrane region" description="Helical" evidence="5">
    <location>
        <begin position="77"/>
        <end position="97"/>
    </location>
</feature>
<dbReference type="PANTHER" id="PTHR32322:SF2">
    <property type="entry name" value="EAMA DOMAIN-CONTAINING PROTEIN"/>
    <property type="match status" value="1"/>
</dbReference>
<proteinExistence type="predicted"/>
<keyword evidence="4 5" id="KW-0472">Membrane</keyword>
<dbReference type="Gene3D" id="1.10.3730.20">
    <property type="match status" value="1"/>
</dbReference>
<dbReference type="EMBL" id="UINC01011863">
    <property type="protein sequence ID" value="SVA52101.1"/>
    <property type="molecule type" value="Genomic_DNA"/>
</dbReference>
<accession>A0A381WIH8</accession>
<evidence type="ECO:0000256" key="1">
    <source>
        <dbReference type="ARBA" id="ARBA00004141"/>
    </source>
</evidence>
<dbReference type="InterPro" id="IPR050638">
    <property type="entry name" value="AA-Vitamin_Transporters"/>
</dbReference>
<evidence type="ECO:0000256" key="5">
    <source>
        <dbReference type="SAM" id="Phobius"/>
    </source>
</evidence>
<protein>
    <recommendedName>
        <fullName evidence="6">EamA domain-containing protein</fullName>
    </recommendedName>
</protein>
<organism evidence="7">
    <name type="scientific">marine metagenome</name>
    <dbReference type="NCBI Taxonomy" id="408172"/>
    <lineage>
        <taxon>unclassified sequences</taxon>
        <taxon>metagenomes</taxon>
        <taxon>ecological metagenomes</taxon>
    </lineage>
</organism>
<evidence type="ECO:0000259" key="6">
    <source>
        <dbReference type="Pfam" id="PF00892"/>
    </source>
</evidence>
<feature type="transmembrane region" description="Helical" evidence="5">
    <location>
        <begin position="132"/>
        <end position="152"/>
    </location>
</feature>
<feature type="domain" description="EamA" evidence="6">
    <location>
        <begin position="15"/>
        <end position="147"/>
    </location>
</feature>
<dbReference type="SUPFAM" id="SSF103481">
    <property type="entry name" value="Multidrug resistance efflux transporter EmrE"/>
    <property type="match status" value="2"/>
</dbReference>
<dbReference type="GO" id="GO:0016020">
    <property type="term" value="C:membrane"/>
    <property type="evidence" value="ECO:0007669"/>
    <property type="project" value="UniProtKB-SubCell"/>
</dbReference>
<dbReference type="InterPro" id="IPR000620">
    <property type="entry name" value="EamA_dom"/>
</dbReference>
<sequence length="303" mass="32751">MDLSESTSMDFHLNSGDIFAILTALCWSSGVIFFHVSGRILGSLQISVLKNIIGVIGFIGFLVVQRNEFPVFTHHEIWIMVISGALGVAVGDLFFLASLRRLGAGLNAIVSTSYSPTIFLLAFFMFGEIISLQAYCGGVLVIAGIVIGTIEIPKNRSRGDISRGVIYGFSAQALTAFSVLLLKPIMEIHPVVPIALVRFLTGAVLSIGFLVFTKGSSALKDTIKQGFKHPPLIMGSILGTFLSVIFWLAGYKYTLAGRAAIYNQLSTIFIIIMAAIFLKEAMTRRKWLAVTCALSGALLVSAY</sequence>
<feature type="transmembrane region" description="Helical" evidence="5">
    <location>
        <begin position="104"/>
        <end position="126"/>
    </location>
</feature>
<dbReference type="AlphaFoldDB" id="A0A381WIH8"/>
<evidence type="ECO:0000256" key="4">
    <source>
        <dbReference type="ARBA" id="ARBA00023136"/>
    </source>
</evidence>
<comment type="subcellular location">
    <subcellularLocation>
        <location evidence="1">Membrane</location>
        <topology evidence="1">Multi-pass membrane protein</topology>
    </subcellularLocation>
</comment>
<feature type="transmembrane region" description="Helical" evidence="5">
    <location>
        <begin position="232"/>
        <end position="249"/>
    </location>
</feature>
<keyword evidence="3 5" id="KW-1133">Transmembrane helix</keyword>
<feature type="transmembrane region" description="Helical" evidence="5">
    <location>
        <begin position="48"/>
        <end position="65"/>
    </location>
</feature>